<dbReference type="GO" id="GO:0005829">
    <property type="term" value="C:cytosol"/>
    <property type="evidence" value="ECO:0007669"/>
    <property type="project" value="TreeGrafter"/>
</dbReference>
<dbReference type="AlphaFoldDB" id="A0A5B8U690"/>
<evidence type="ECO:0000313" key="4">
    <source>
        <dbReference type="Proteomes" id="UP000321805"/>
    </source>
</evidence>
<gene>
    <name evidence="3" type="ORF">FSW04_13115</name>
</gene>
<feature type="domain" description="Hydantoinase B/oxoprolinase" evidence="2">
    <location>
        <begin position="8"/>
        <end position="538"/>
    </location>
</feature>
<dbReference type="InterPro" id="IPR045079">
    <property type="entry name" value="Oxoprolinase-like"/>
</dbReference>
<dbReference type="RefSeq" id="WP_146919923.1">
    <property type="nucleotide sequence ID" value="NZ_CP042430.1"/>
</dbReference>
<reference evidence="3 4" key="1">
    <citation type="journal article" date="2018" name="J. Microbiol.">
        <title>Baekduia soli gen. nov., sp. nov., a novel bacterium isolated from the soil of Baekdu Mountain and proposal of a novel family name, Baekduiaceae fam. nov.</title>
        <authorList>
            <person name="An D.S."/>
            <person name="Siddiqi M.Z."/>
            <person name="Kim K.H."/>
            <person name="Yu H.S."/>
            <person name="Im W.T."/>
        </authorList>
    </citation>
    <scope>NUCLEOTIDE SEQUENCE [LARGE SCALE GENOMIC DNA]</scope>
    <source>
        <strain evidence="3 4">BR7-21</strain>
    </source>
</reference>
<dbReference type="GO" id="GO:0006749">
    <property type="term" value="P:glutathione metabolic process"/>
    <property type="evidence" value="ECO:0007669"/>
    <property type="project" value="TreeGrafter"/>
</dbReference>
<keyword evidence="4" id="KW-1185">Reference proteome</keyword>
<accession>A0A5B8U690</accession>
<dbReference type="GO" id="GO:0017168">
    <property type="term" value="F:5-oxoprolinase (ATP-hydrolyzing) activity"/>
    <property type="evidence" value="ECO:0007669"/>
    <property type="project" value="TreeGrafter"/>
</dbReference>
<dbReference type="Proteomes" id="UP000321805">
    <property type="component" value="Chromosome"/>
</dbReference>
<dbReference type="PANTHER" id="PTHR11365">
    <property type="entry name" value="5-OXOPROLINASE RELATED"/>
    <property type="match status" value="1"/>
</dbReference>
<evidence type="ECO:0000313" key="3">
    <source>
        <dbReference type="EMBL" id="QEC48415.1"/>
    </source>
</evidence>
<organism evidence="3 4">
    <name type="scientific">Baekduia soli</name>
    <dbReference type="NCBI Taxonomy" id="496014"/>
    <lineage>
        <taxon>Bacteria</taxon>
        <taxon>Bacillati</taxon>
        <taxon>Actinomycetota</taxon>
        <taxon>Thermoleophilia</taxon>
        <taxon>Solirubrobacterales</taxon>
        <taxon>Baekduiaceae</taxon>
        <taxon>Baekduia</taxon>
    </lineage>
</organism>
<dbReference type="OrthoDB" id="102473at2"/>
<evidence type="ECO:0000256" key="1">
    <source>
        <dbReference type="SAM" id="MobiDB-lite"/>
    </source>
</evidence>
<dbReference type="KEGG" id="bsol:FSW04_13115"/>
<proteinExistence type="predicted"/>
<name>A0A5B8U690_9ACTN</name>
<dbReference type="InterPro" id="IPR003692">
    <property type="entry name" value="Hydantoinase_B"/>
</dbReference>
<feature type="region of interest" description="Disordered" evidence="1">
    <location>
        <begin position="474"/>
        <end position="494"/>
    </location>
</feature>
<evidence type="ECO:0000259" key="2">
    <source>
        <dbReference type="Pfam" id="PF02538"/>
    </source>
</evidence>
<dbReference type="Pfam" id="PF02538">
    <property type="entry name" value="Hydantoinase_B"/>
    <property type="match status" value="1"/>
</dbReference>
<sequence>MSAQVDIDPVMMQIIGGELDSIAKEMAHQLIRSSYSVLIRESEDIGSALLNTRCEEIAESDNTPFHVGSLVAYTKGMLETVAKRDIELRPGDVLLHNHPYLGASHSLDIAVIVPVFCDGELIAFSANTAHHLDIGGAQPGAAIDLFDMYAEGRIFNATFIYREGVRDDNMWYFFTDNNRVPREVMGDLSCQIAAAQHGARRLEGLIAKHSWPVVEAYSEALIDYSERMLRTEIAKIPDGRYRAEGWLDDDGIHRGVPEKLAVTVIVEGDDVTVDLTETPPQRPNALNTPYGGSTLVGVYSLFRTLLLDTFLTDAYVPGNSGGFRPITVIAPEGCIFNPRFPAATQIRFNPINRVADLILQALAPVMPDRTTAGNSAQLNGMYMSGTYEDGSYWITIEVDEGSYGGRPGKDGMDAVDCLSANIRNQPIEDIEMHLPFRFHRYELIEQEFGHGEWRGGTSAVRDYAFLTPSVVTTESERHADVDPPPGVFGGTPGRPGRFWHHRADGTVEQLYSKVNAYRFAAGDRLVIEGVTSGGYGDPLDREPERVLSDCLDELISGEQARDIYGVVIDGRTFDAAATQQLRAQLRAKATTREETP</sequence>
<protein>
    <submittedName>
        <fullName evidence="3">Hydantoinase B/oxoprolinase family protein</fullName>
    </submittedName>
</protein>
<dbReference type="EMBL" id="CP042430">
    <property type="protein sequence ID" value="QEC48415.1"/>
    <property type="molecule type" value="Genomic_DNA"/>
</dbReference>
<dbReference type="PANTHER" id="PTHR11365:SF23">
    <property type="entry name" value="HYPOTHETICAL 5-OXOPROLINASE (EUROFUNG)-RELATED"/>
    <property type="match status" value="1"/>
</dbReference>